<reference evidence="1 2" key="1">
    <citation type="journal article" date="2015" name="Genome Announc.">
        <title>Expanding the biotechnology potential of lactobacilli through comparative genomics of 213 strains and associated genera.</title>
        <authorList>
            <person name="Sun Z."/>
            <person name="Harris H.M."/>
            <person name="McCann A."/>
            <person name="Guo C."/>
            <person name="Argimon S."/>
            <person name="Zhang W."/>
            <person name="Yang X."/>
            <person name="Jeffery I.B."/>
            <person name="Cooney J.C."/>
            <person name="Kagawa T.F."/>
            <person name="Liu W."/>
            <person name="Song Y."/>
            <person name="Salvetti E."/>
            <person name="Wrobel A."/>
            <person name="Rasinkangas P."/>
            <person name="Parkhill J."/>
            <person name="Rea M.C."/>
            <person name="O'Sullivan O."/>
            <person name="Ritari J."/>
            <person name="Douillard F.P."/>
            <person name="Paul Ross R."/>
            <person name="Yang R."/>
            <person name="Briner A.E."/>
            <person name="Felis G.E."/>
            <person name="de Vos W.M."/>
            <person name="Barrangou R."/>
            <person name="Klaenhammer T.R."/>
            <person name="Caufield P.W."/>
            <person name="Cui Y."/>
            <person name="Zhang H."/>
            <person name="O'Toole P.W."/>
        </authorList>
    </citation>
    <scope>NUCLEOTIDE SEQUENCE [LARGE SCALE GENOMIC DNA]</scope>
    <source>
        <strain evidence="1 2">DSM 5661</strain>
    </source>
</reference>
<dbReference type="OrthoDB" id="9814970at2"/>
<dbReference type="PATRIC" id="fig|1423754.3.peg.1495"/>
<dbReference type="CDD" id="cd07518">
    <property type="entry name" value="HAD_YbiV-Like"/>
    <property type="match status" value="1"/>
</dbReference>
<protein>
    <submittedName>
        <fullName evidence="1">Sugar-phosphatase</fullName>
    </submittedName>
</protein>
<accession>A0A0R1YDR4</accession>
<dbReference type="PANTHER" id="PTHR10000:SF53">
    <property type="entry name" value="5-AMINO-6-(5-PHOSPHO-D-RIBITYLAMINO)URACIL PHOSPHATASE YBJI-RELATED"/>
    <property type="match status" value="1"/>
</dbReference>
<dbReference type="Gene3D" id="3.40.50.1000">
    <property type="entry name" value="HAD superfamily/HAD-like"/>
    <property type="match status" value="1"/>
</dbReference>
<dbReference type="STRING" id="1423754.FC39_GL001452"/>
<sequence>MIKLIASDMDGTWLRDDKTYDHEMFSREFKVMQERDIKFVVASGNQFENLIKRFPENADRIYFVAENGALIAKGKELLHTDALSQKDYQITQEVVHDYPYPAVVEGLKSAYIRRSDGEDYYQEMHKYFAEITLVDDFSEVKDKIFKVNMTLPIEKTLPTIDELRKKYPEMGFVAGSADSIDMQTKGMNKAVGLEYLGKKFNISADEMVSFGDSGNDVGMLKYTGKSFATGTAMPEAKEAADEVIGTCNESAVQKEILKLLNIN</sequence>
<dbReference type="EMBL" id="AZGI01000054">
    <property type="protein sequence ID" value="KRM38059.1"/>
    <property type="molecule type" value="Genomic_DNA"/>
</dbReference>
<dbReference type="Gene3D" id="3.30.1240.10">
    <property type="match status" value="1"/>
</dbReference>
<keyword evidence="2" id="KW-1185">Reference proteome</keyword>
<comment type="caution">
    <text evidence="1">The sequence shown here is derived from an EMBL/GenBank/DDBJ whole genome shotgun (WGS) entry which is preliminary data.</text>
</comment>
<dbReference type="SFLD" id="SFLDS00003">
    <property type="entry name" value="Haloacid_Dehalogenase"/>
    <property type="match status" value="1"/>
</dbReference>
<dbReference type="PANTHER" id="PTHR10000">
    <property type="entry name" value="PHOSPHOSERINE PHOSPHATASE"/>
    <property type="match status" value="1"/>
</dbReference>
<dbReference type="InterPro" id="IPR023214">
    <property type="entry name" value="HAD_sf"/>
</dbReference>
<dbReference type="SFLD" id="SFLDG01140">
    <property type="entry name" value="C2.B:_Phosphomannomutase_and_P"/>
    <property type="match status" value="1"/>
</dbReference>
<dbReference type="Pfam" id="PF08282">
    <property type="entry name" value="Hydrolase_3"/>
    <property type="match status" value="1"/>
</dbReference>
<dbReference type="NCBIfam" id="TIGR00099">
    <property type="entry name" value="Cof-subfamily"/>
    <property type="match status" value="1"/>
</dbReference>
<organism evidence="1 2">
    <name type="scientific">Lactobacillus hamsteri DSM 5661 = JCM 6256</name>
    <dbReference type="NCBI Taxonomy" id="1423754"/>
    <lineage>
        <taxon>Bacteria</taxon>
        <taxon>Bacillati</taxon>
        <taxon>Bacillota</taxon>
        <taxon>Bacilli</taxon>
        <taxon>Lactobacillales</taxon>
        <taxon>Lactobacillaceae</taxon>
        <taxon>Lactobacillus</taxon>
    </lineage>
</organism>
<name>A0A0R1YDR4_9LACO</name>
<dbReference type="AlphaFoldDB" id="A0A0R1YDR4"/>
<gene>
    <name evidence="1" type="ORF">FC39_GL001452</name>
</gene>
<proteinExistence type="predicted"/>
<dbReference type="GO" id="GO:0016791">
    <property type="term" value="F:phosphatase activity"/>
    <property type="evidence" value="ECO:0007669"/>
    <property type="project" value="UniProtKB-ARBA"/>
</dbReference>
<dbReference type="eggNOG" id="COG0561">
    <property type="taxonomic scope" value="Bacteria"/>
</dbReference>
<dbReference type="GO" id="GO:0005829">
    <property type="term" value="C:cytosol"/>
    <property type="evidence" value="ECO:0007669"/>
    <property type="project" value="TreeGrafter"/>
</dbReference>
<dbReference type="InterPro" id="IPR000150">
    <property type="entry name" value="Cof"/>
</dbReference>
<evidence type="ECO:0000313" key="1">
    <source>
        <dbReference type="EMBL" id="KRM38059.1"/>
    </source>
</evidence>
<dbReference type="NCBIfam" id="TIGR01484">
    <property type="entry name" value="HAD-SF-IIB"/>
    <property type="match status" value="1"/>
</dbReference>
<dbReference type="SUPFAM" id="SSF56784">
    <property type="entry name" value="HAD-like"/>
    <property type="match status" value="1"/>
</dbReference>
<dbReference type="InterPro" id="IPR006379">
    <property type="entry name" value="HAD-SF_hydro_IIB"/>
</dbReference>
<evidence type="ECO:0000313" key="2">
    <source>
        <dbReference type="Proteomes" id="UP000051223"/>
    </source>
</evidence>
<dbReference type="RefSeq" id="WP_025080490.1">
    <property type="nucleotide sequence ID" value="NZ_AZGI01000054.1"/>
</dbReference>
<dbReference type="Proteomes" id="UP000051223">
    <property type="component" value="Unassembled WGS sequence"/>
</dbReference>
<dbReference type="InterPro" id="IPR036412">
    <property type="entry name" value="HAD-like_sf"/>
</dbReference>
<dbReference type="GO" id="GO:0000287">
    <property type="term" value="F:magnesium ion binding"/>
    <property type="evidence" value="ECO:0007669"/>
    <property type="project" value="TreeGrafter"/>
</dbReference>